<protein>
    <submittedName>
        <fullName evidence="1">Uncharacterized protein</fullName>
    </submittedName>
</protein>
<reference evidence="1" key="1">
    <citation type="journal article" date="2023" name="Insect Mol. Biol.">
        <title>Genome sequencing provides insights into the evolution of gene families encoding plant cell wall-degrading enzymes in longhorned beetles.</title>
        <authorList>
            <person name="Shin N.R."/>
            <person name="Okamura Y."/>
            <person name="Kirsch R."/>
            <person name="Pauchet Y."/>
        </authorList>
    </citation>
    <scope>NUCLEOTIDE SEQUENCE</scope>
    <source>
        <strain evidence="1">MMC_N1</strain>
    </source>
</reference>
<dbReference type="Proteomes" id="UP001162164">
    <property type="component" value="Unassembled WGS sequence"/>
</dbReference>
<accession>A0ABQ9JQP9</accession>
<dbReference type="PANTHER" id="PTHR22954">
    <property type="entry name" value="RETROVIRAL PROTEASE-RELATED"/>
    <property type="match status" value="1"/>
</dbReference>
<organism evidence="1 2">
    <name type="scientific">Molorchus minor</name>
    <dbReference type="NCBI Taxonomy" id="1323400"/>
    <lineage>
        <taxon>Eukaryota</taxon>
        <taxon>Metazoa</taxon>
        <taxon>Ecdysozoa</taxon>
        <taxon>Arthropoda</taxon>
        <taxon>Hexapoda</taxon>
        <taxon>Insecta</taxon>
        <taxon>Pterygota</taxon>
        <taxon>Neoptera</taxon>
        <taxon>Endopterygota</taxon>
        <taxon>Coleoptera</taxon>
        <taxon>Polyphaga</taxon>
        <taxon>Cucujiformia</taxon>
        <taxon>Chrysomeloidea</taxon>
        <taxon>Cerambycidae</taxon>
        <taxon>Lamiinae</taxon>
        <taxon>Monochamini</taxon>
        <taxon>Molorchus</taxon>
    </lineage>
</organism>
<name>A0ABQ9JQP9_9CUCU</name>
<gene>
    <name evidence="1" type="ORF">NQ317_000987</name>
</gene>
<dbReference type="EMBL" id="JAPWTJ010000321">
    <property type="protein sequence ID" value="KAJ8979702.1"/>
    <property type="molecule type" value="Genomic_DNA"/>
</dbReference>
<proteinExistence type="predicted"/>
<keyword evidence="2" id="KW-1185">Reference proteome</keyword>
<sequence>MATVTGPAMEKPLKALSIHRTSFLRIYEETIKLMESGNGDLADIEGNVRVLSQKMEVIQDLDRQMLSLMLENDVPEEDVEAEVARADDLVGKYNRLKSKFERSLNVTPLSDTESSSSSSLSKRQIKLPKIELKKFSGEITEWLPFWAQFSRIHKDEHIANEDKFQYLIQSTVSKSRARLLVESYPQTSENYLKAIESLKSRFGREDLLIEVYVRELLKLVLNNFNSKINLSLLYDQIESKLRSLETLGVNTDKCAAMLYPLVESCLPEDLLRVWQRSRNYDIADSLKLRLEGLIEFFAKRGRKRGKGFLSKDRIWFRR</sequence>
<dbReference type="Pfam" id="PF03564">
    <property type="entry name" value="DUF1759"/>
    <property type="match status" value="1"/>
</dbReference>
<dbReference type="InterPro" id="IPR005312">
    <property type="entry name" value="DUF1759"/>
</dbReference>
<evidence type="ECO:0000313" key="2">
    <source>
        <dbReference type="Proteomes" id="UP001162164"/>
    </source>
</evidence>
<dbReference type="PANTHER" id="PTHR22954:SF3">
    <property type="entry name" value="PROTEIN CBG08539"/>
    <property type="match status" value="1"/>
</dbReference>
<comment type="caution">
    <text evidence="1">The sequence shown here is derived from an EMBL/GenBank/DDBJ whole genome shotgun (WGS) entry which is preliminary data.</text>
</comment>
<evidence type="ECO:0000313" key="1">
    <source>
        <dbReference type="EMBL" id="KAJ8979702.1"/>
    </source>
</evidence>